<keyword evidence="2" id="KW-1185">Reference proteome</keyword>
<dbReference type="OrthoDB" id="5959877at2759"/>
<proteinExistence type="predicted"/>
<evidence type="ECO:0008006" key="3">
    <source>
        <dbReference type="Google" id="ProtNLM"/>
    </source>
</evidence>
<dbReference type="PANTHER" id="PTHR33361">
    <property type="entry name" value="GLR0591 PROTEIN"/>
    <property type="match status" value="1"/>
</dbReference>
<evidence type="ECO:0000313" key="1">
    <source>
        <dbReference type="EnsemblMetazoa" id="CLYHEMP001158.1"/>
    </source>
</evidence>
<accession>A0A7M5UTJ8</accession>
<reference evidence="1" key="1">
    <citation type="submission" date="2021-01" db="UniProtKB">
        <authorList>
            <consortium name="EnsemblMetazoa"/>
        </authorList>
    </citation>
    <scope>IDENTIFICATION</scope>
</reference>
<dbReference type="EnsemblMetazoa" id="CLYHEMT001158.1">
    <property type="protein sequence ID" value="CLYHEMP001158.1"/>
    <property type="gene ID" value="CLYHEMG001158"/>
</dbReference>
<dbReference type="AlphaFoldDB" id="A0A7M5UTJ8"/>
<dbReference type="Proteomes" id="UP000594262">
    <property type="component" value="Unplaced"/>
</dbReference>
<name>A0A7M5UTJ8_9CNID</name>
<dbReference type="PANTHER" id="PTHR33361:SF2">
    <property type="entry name" value="DUF885 DOMAIN-CONTAINING PROTEIN"/>
    <property type="match status" value="1"/>
</dbReference>
<organism evidence="1 2">
    <name type="scientific">Clytia hemisphaerica</name>
    <dbReference type="NCBI Taxonomy" id="252671"/>
    <lineage>
        <taxon>Eukaryota</taxon>
        <taxon>Metazoa</taxon>
        <taxon>Cnidaria</taxon>
        <taxon>Hydrozoa</taxon>
        <taxon>Hydroidolina</taxon>
        <taxon>Leptothecata</taxon>
        <taxon>Obeliida</taxon>
        <taxon>Clytiidae</taxon>
        <taxon>Clytia</taxon>
    </lineage>
</organism>
<dbReference type="InterPro" id="IPR010281">
    <property type="entry name" value="DUF885"/>
</dbReference>
<protein>
    <recommendedName>
        <fullName evidence="3">DUF885 domain-containing protein</fullName>
    </recommendedName>
</protein>
<evidence type="ECO:0000313" key="2">
    <source>
        <dbReference type="Proteomes" id="UP000594262"/>
    </source>
</evidence>
<sequence length="580" mass="66877">MDHESILKGIFDRFWSWRLLNASEFATSIGKHLYSDRLDEMSLSSYKRREDEARSFLDEIKLVRADSSVKSLSEISSFNAELLQADLEQFVHGLQFQTCLFPLNMLEGPHLDFPRLLDWMEKKTPKNFEDIITRLRLFPQRVDELLKLLNEGIYKGITMHKVSVTVLPKTLTDMSCLTPEEAPHFKPFLEKPESFDTNEWESVVQKAKDVIEKVVLPQYKRLSDFIETTYIHHSRPEIAATSLPNGKAFYEACLKFHTTTNMSAQEIFDKGKEEVARITAKMEEVKHSVGFEGSLKEFRKYLRSDPKFKFKSKQDILDHYNKVYADILLVLPKLFARLPEAKCEIVPVPDEVAPTFPGAYYLAPPEDGSRPGTFFINTHNPTNRNKYEAVSLALHEAQPGHHLQGSLTMESGEMLAFRRFMEDRNYYEPPGRFAMNSAYVEGWGLYCEYLGEELKLYEDPYNLFGRLSHEMLRACRLVVDPGMHALGWSRQQAIDYLLENTASSEEDITSEIDRYITWPGQACGYKIGEIKIKELRAHAEKSLGDKFDIGKFHDLIASMGGVPLDILEEQINKFIAEYKR</sequence>
<dbReference type="RefSeq" id="XP_066912384.1">
    <property type="nucleotide sequence ID" value="XM_067056283.1"/>
</dbReference>
<dbReference type="GeneID" id="136799563"/>
<dbReference type="Pfam" id="PF05960">
    <property type="entry name" value="DUF885"/>
    <property type="match status" value="1"/>
</dbReference>